<proteinExistence type="predicted"/>
<dbReference type="EMBL" id="GBRH01254318">
    <property type="protein sequence ID" value="JAD43577.1"/>
    <property type="molecule type" value="Transcribed_RNA"/>
</dbReference>
<keyword evidence="1" id="KW-0732">Signal</keyword>
<sequence length="31" mass="3416">MAWSMASSIFFLSSCLHHCAATCPRFQVDAP</sequence>
<protein>
    <submittedName>
        <fullName evidence="2">Uncharacterized protein</fullName>
    </submittedName>
</protein>
<dbReference type="AlphaFoldDB" id="A0A0A9A959"/>
<feature type="signal peptide" evidence="1">
    <location>
        <begin position="1"/>
        <end position="21"/>
    </location>
</feature>
<organism evidence="2">
    <name type="scientific">Arundo donax</name>
    <name type="common">Giant reed</name>
    <name type="synonym">Donax arundinaceus</name>
    <dbReference type="NCBI Taxonomy" id="35708"/>
    <lineage>
        <taxon>Eukaryota</taxon>
        <taxon>Viridiplantae</taxon>
        <taxon>Streptophyta</taxon>
        <taxon>Embryophyta</taxon>
        <taxon>Tracheophyta</taxon>
        <taxon>Spermatophyta</taxon>
        <taxon>Magnoliopsida</taxon>
        <taxon>Liliopsida</taxon>
        <taxon>Poales</taxon>
        <taxon>Poaceae</taxon>
        <taxon>PACMAD clade</taxon>
        <taxon>Arundinoideae</taxon>
        <taxon>Arundineae</taxon>
        <taxon>Arundo</taxon>
    </lineage>
</organism>
<name>A0A0A9A959_ARUDO</name>
<accession>A0A0A9A959</accession>
<reference evidence="2" key="2">
    <citation type="journal article" date="2015" name="Data Brief">
        <title>Shoot transcriptome of the giant reed, Arundo donax.</title>
        <authorList>
            <person name="Barrero R.A."/>
            <person name="Guerrero F.D."/>
            <person name="Moolhuijzen P."/>
            <person name="Goolsby J.A."/>
            <person name="Tidwell J."/>
            <person name="Bellgard S.E."/>
            <person name="Bellgard M.I."/>
        </authorList>
    </citation>
    <scope>NUCLEOTIDE SEQUENCE</scope>
    <source>
        <tissue evidence="2">Shoot tissue taken approximately 20 cm above the soil surface</tissue>
    </source>
</reference>
<feature type="chain" id="PRO_5002043814" evidence="1">
    <location>
        <begin position="22"/>
        <end position="31"/>
    </location>
</feature>
<evidence type="ECO:0000256" key="1">
    <source>
        <dbReference type="SAM" id="SignalP"/>
    </source>
</evidence>
<evidence type="ECO:0000313" key="2">
    <source>
        <dbReference type="EMBL" id="JAD43577.1"/>
    </source>
</evidence>
<reference evidence="2" key="1">
    <citation type="submission" date="2014-09" db="EMBL/GenBank/DDBJ databases">
        <authorList>
            <person name="Magalhaes I.L.F."/>
            <person name="Oliveira U."/>
            <person name="Santos F.R."/>
            <person name="Vidigal T.H.D.A."/>
            <person name="Brescovit A.D."/>
            <person name="Santos A.J."/>
        </authorList>
    </citation>
    <scope>NUCLEOTIDE SEQUENCE</scope>
    <source>
        <tissue evidence="2">Shoot tissue taken approximately 20 cm above the soil surface</tissue>
    </source>
</reference>